<reference evidence="10 11" key="1">
    <citation type="journal article" date="2025" name="Int. J. Syst. Evol. Microbiol.">
        <title>Desulfovibrio falkowii sp. nov., Porphyromonas miyakawae sp. nov., Mediterraneibacter flintii sp. nov. and Owariibacterium komagatae gen. nov., sp. nov., isolated from human faeces.</title>
        <authorList>
            <person name="Hamaguchi T."/>
            <person name="Ohara M."/>
            <person name="Hisatomi A."/>
            <person name="Sekiguchi K."/>
            <person name="Takeda J.I."/>
            <person name="Ueyama J."/>
            <person name="Ito M."/>
            <person name="Nishiwaki H."/>
            <person name="Ogi T."/>
            <person name="Hirayama M."/>
            <person name="Ohkuma M."/>
            <person name="Sakamoto M."/>
            <person name="Ohno K."/>
        </authorList>
    </citation>
    <scope>NUCLEOTIDE SEQUENCE [LARGE SCALE GENOMIC DNA]</scope>
    <source>
        <strain evidence="10 11">13CB11C</strain>
    </source>
</reference>
<gene>
    <name evidence="9 10" type="primary">bioD</name>
    <name evidence="10" type="ORF">Tsumi_03860</name>
</gene>
<dbReference type="Gene3D" id="3.40.50.300">
    <property type="entry name" value="P-loop containing nucleotide triphosphate hydrolases"/>
    <property type="match status" value="1"/>
</dbReference>
<keyword evidence="7 9" id="KW-0460">Magnesium</keyword>
<keyword evidence="6 9" id="KW-0067">ATP-binding</keyword>
<dbReference type="InterPro" id="IPR027417">
    <property type="entry name" value="P-loop_NTPase"/>
</dbReference>
<feature type="active site" evidence="9">
    <location>
        <position position="39"/>
    </location>
</feature>
<dbReference type="Pfam" id="PF13500">
    <property type="entry name" value="AAA_26"/>
    <property type="match status" value="1"/>
</dbReference>
<protein>
    <recommendedName>
        <fullName evidence="9">ATP-dependent dethiobiotin synthetase BioD</fullName>
        <ecNumber evidence="9">6.3.3.3</ecNumber>
    </recommendedName>
    <alternativeName>
        <fullName evidence="9">DTB synthetase</fullName>
        <shortName evidence="9">DTBS</shortName>
    </alternativeName>
    <alternativeName>
        <fullName evidence="9">Dethiobiotin synthase</fullName>
    </alternativeName>
</protein>
<evidence type="ECO:0000313" key="10">
    <source>
        <dbReference type="EMBL" id="GAB1251282.1"/>
    </source>
</evidence>
<sequence>MNKEIIFVSGIDTGIGKTAATGYLATLLHQEGIKVTTSKPVETGMHGVSEDLSKHNRIAPFLTDDEVAQHYRNSYLFTYPASPHLAAAMDGAGIDPEHIREDNKKLLDLGYEVVLMEGAGGLMVPLKENLLTIDFVAESGYAMALVTCGRLGSLNHTLLSLEALDKRSIPLRYLLYNAYPNEEKPIDSESRKYLQHLLKTRYPTARWVDVPLLKEAE</sequence>
<comment type="subunit">
    <text evidence="9">Homodimer.</text>
</comment>
<keyword evidence="2 9" id="KW-0436">Ligase</keyword>
<accession>A0ABQ0E0P6</accession>
<feature type="binding site" evidence="9">
    <location>
        <begin position="117"/>
        <end position="120"/>
    </location>
    <ligand>
        <name>ATP</name>
        <dbReference type="ChEBI" id="CHEBI:30616"/>
    </ligand>
</feature>
<evidence type="ECO:0000256" key="9">
    <source>
        <dbReference type="HAMAP-Rule" id="MF_00336"/>
    </source>
</evidence>
<evidence type="ECO:0000313" key="11">
    <source>
        <dbReference type="Proteomes" id="UP001628220"/>
    </source>
</evidence>
<dbReference type="EMBL" id="BAAFSF010000001">
    <property type="protein sequence ID" value="GAB1251282.1"/>
    <property type="molecule type" value="Genomic_DNA"/>
</dbReference>
<evidence type="ECO:0000256" key="5">
    <source>
        <dbReference type="ARBA" id="ARBA00022756"/>
    </source>
</evidence>
<dbReference type="HAMAP" id="MF_00336">
    <property type="entry name" value="BioD"/>
    <property type="match status" value="1"/>
</dbReference>
<dbReference type="CDD" id="cd03109">
    <property type="entry name" value="DTBS"/>
    <property type="match status" value="1"/>
</dbReference>
<dbReference type="EC" id="6.3.3.3" evidence="9"/>
<evidence type="ECO:0000256" key="7">
    <source>
        <dbReference type="ARBA" id="ARBA00022842"/>
    </source>
</evidence>
<evidence type="ECO:0000256" key="8">
    <source>
        <dbReference type="ARBA" id="ARBA00047386"/>
    </source>
</evidence>
<name>A0ABQ0E0P6_9PORP</name>
<keyword evidence="11" id="KW-1185">Reference proteome</keyword>
<evidence type="ECO:0000256" key="4">
    <source>
        <dbReference type="ARBA" id="ARBA00022741"/>
    </source>
</evidence>
<dbReference type="NCBIfam" id="TIGR00347">
    <property type="entry name" value="bioD"/>
    <property type="match status" value="1"/>
</dbReference>
<comment type="similarity">
    <text evidence="9">Belongs to the dethiobiotin synthetase family.</text>
</comment>
<dbReference type="RefSeq" id="WP_411915096.1">
    <property type="nucleotide sequence ID" value="NZ_BAAFSF010000001.1"/>
</dbReference>
<evidence type="ECO:0000256" key="3">
    <source>
        <dbReference type="ARBA" id="ARBA00022723"/>
    </source>
</evidence>
<comment type="catalytic activity">
    <reaction evidence="8">
        <text>(7R,8S)-8-amino-7-(carboxyamino)nonanoate + ATP = (4R,5S)-dethiobiotin + ADP + phosphate + H(+)</text>
        <dbReference type="Rhea" id="RHEA:63684"/>
        <dbReference type="ChEBI" id="CHEBI:15378"/>
        <dbReference type="ChEBI" id="CHEBI:30616"/>
        <dbReference type="ChEBI" id="CHEBI:43474"/>
        <dbReference type="ChEBI" id="CHEBI:149470"/>
        <dbReference type="ChEBI" id="CHEBI:149473"/>
        <dbReference type="ChEBI" id="CHEBI:456216"/>
    </reaction>
</comment>
<dbReference type="InterPro" id="IPR004472">
    <property type="entry name" value="DTB_synth_BioD"/>
</dbReference>
<proteinExistence type="inferred from homology"/>
<dbReference type="Proteomes" id="UP001628220">
    <property type="component" value="Unassembled WGS sequence"/>
</dbReference>
<dbReference type="PANTHER" id="PTHR43210:SF2">
    <property type="entry name" value="ATP-DEPENDENT DETHIOBIOTIN SYNTHETASE BIOD 2"/>
    <property type="match status" value="1"/>
</dbReference>
<comment type="caution">
    <text evidence="10">The sequence shown here is derived from an EMBL/GenBank/DDBJ whole genome shotgun (WGS) entry which is preliminary data.</text>
</comment>
<dbReference type="PIRSF" id="PIRSF006755">
    <property type="entry name" value="DTB_synth"/>
    <property type="match status" value="1"/>
</dbReference>
<dbReference type="SUPFAM" id="SSF52540">
    <property type="entry name" value="P-loop containing nucleoside triphosphate hydrolases"/>
    <property type="match status" value="1"/>
</dbReference>
<dbReference type="PANTHER" id="PTHR43210">
    <property type="entry name" value="DETHIOBIOTIN SYNTHETASE"/>
    <property type="match status" value="1"/>
</dbReference>
<comment type="pathway">
    <text evidence="9">Cofactor biosynthesis; biotin biosynthesis; biotin from 7,8-diaminononanoate: step 1/2.</text>
</comment>
<comment type="cofactor">
    <cofactor evidence="9">
        <name>Mg(2+)</name>
        <dbReference type="ChEBI" id="CHEBI:18420"/>
    </cofactor>
</comment>
<keyword evidence="5 9" id="KW-0093">Biotin biosynthesis</keyword>
<comment type="function">
    <text evidence="9">Catalyzes a mechanistically unusual reaction, the ATP-dependent insertion of CO2 between the N7 and N8 nitrogen atoms of 7,8-diaminopelargonic acid (DAPA, also called 7,8-diammoniononanoate) to form a ureido ring.</text>
</comment>
<comment type="caution">
    <text evidence="9">Lacks conserved residue(s) required for the propagation of feature annotation.</text>
</comment>
<feature type="binding site" evidence="9">
    <location>
        <position position="117"/>
    </location>
    <ligand>
        <name>Mg(2+)</name>
        <dbReference type="ChEBI" id="CHEBI:18420"/>
    </ligand>
</feature>
<feature type="binding site" evidence="9">
    <location>
        <position position="18"/>
    </location>
    <ligand>
        <name>Mg(2+)</name>
        <dbReference type="ChEBI" id="CHEBI:18420"/>
    </ligand>
</feature>
<keyword evidence="3 9" id="KW-0479">Metal-binding</keyword>
<comment type="catalytic activity">
    <reaction evidence="9">
        <text>(7R,8S)-7,8-diammoniononanoate + CO2 + ATP = (4R,5S)-dethiobiotin + ADP + phosphate + 3 H(+)</text>
        <dbReference type="Rhea" id="RHEA:15805"/>
        <dbReference type="ChEBI" id="CHEBI:15378"/>
        <dbReference type="ChEBI" id="CHEBI:16526"/>
        <dbReference type="ChEBI" id="CHEBI:30616"/>
        <dbReference type="ChEBI" id="CHEBI:43474"/>
        <dbReference type="ChEBI" id="CHEBI:149469"/>
        <dbReference type="ChEBI" id="CHEBI:149473"/>
        <dbReference type="ChEBI" id="CHEBI:456216"/>
        <dbReference type="EC" id="6.3.3.3"/>
    </reaction>
</comment>
<evidence type="ECO:0000256" key="6">
    <source>
        <dbReference type="ARBA" id="ARBA00022840"/>
    </source>
</evidence>
<keyword evidence="4 9" id="KW-0547">Nucleotide-binding</keyword>
<organism evidence="10 11">
    <name type="scientific">Porphyromonas miyakawae</name>
    <dbReference type="NCBI Taxonomy" id="3137470"/>
    <lineage>
        <taxon>Bacteria</taxon>
        <taxon>Pseudomonadati</taxon>
        <taxon>Bacteroidota</taxon>
        <taxon>Bacteroidia</taxon>
        <taxon>Bacteroidales</taxon>
        <taxon>Porphyromonadaceae</taxon>
        <taxon>Porphyromonas</taxon>
    </lineage>
</organism>
<keyword evidence="1 9" id="KW-0963">Cytoplasm</keyword>
<comment type="subcellular location">
    <subcellularLocation>
        <location evidence="9">Cytoplasm</location>
    </subcellularLocation>
</comment>
<feature type="binding site" evidence="9">
    <location>
        <begin position="211"/>
        <end position="213"/>
    </location>
    <ligand>
        <name>ATP</name>
        <dbReference type="ChEBI" id="CHEBI:30616"/>
    </ligand>
</feature>
<evidence type="ECO:0000256" key="1">
    <source>
        <dbReference type="ARBA" id="ARBA00022490"/>
    </source>
</evidence>
<feature type="binding site" evidence="9">
    <location>
        <position position="43"/>
    </location>
    <ligand>
        <name>substrate</name>
    </ligand>
</feature>
<evidence type="ECO:0000256" key="2">
    <source>
        <dbReference type="ARBA" id="ARBA00022598"/>
    </source>
</evidence>